<sequence length="324" mass="33384">LKQCHQQELADMRSITALLFTFTTIAAQDFAALLGPLLGGGGGAGGGGIGSILSSLGGGGGGKGPDIASLFQLGAGLLGKGGGGLPALPIPGVPPGPAPKSAVAGGPSNIVVPDYSDYEGEKPRPKAVTETPDALSPPSGLAFIGGGTPTTASTFESDYDIIGMSNTPLRAPPPPPEFTPVGRSEQRAPNPLFHNPNAHTFVTHQATLPPPRIYPQNAPSSQLEQQWHFPPPTAAPFVPPPATLPALAPPEITSSNPQLLAHNAARMIREIATFSDVHHGANDDYGAVQTLMEAFFESLTDPKHAPAVRTTAVFGKLCDVSDWW</sequence>
<dbReference type="AlphaFoldDB" id="A0A183GLV1"/>
<evidence type="ECO:0000313" key="2">
    <source>
        <dbReference type="Proteomes" id="UP000050761"/>
    </source>
</evidence>
<protein>
    <submittedName>
        <fullName evidence="3">DUF3818 domain-containing protein</fullName>
    </submittedName>
</protein>
<proteinExistence type="predicted"/>
<organism evidence="2 3">
    <name type="scientific">Heligmosomoides polygyrus</name>
    <name type="common">Parasitic roundworm</name>
    <dbReference type="NCBI Taxonomy" id="6339"/>
    <lineage>
        <taxon>Eukaryota</taxon>
        <taxon>Metazoa</taxon>
        <taxon>Ecdysozoa</taxon>
        <taxon>Nematoda</taxon>
        <taxon>Chromadorea</taxon>
        <taxon>Rhabditida</taxon>
        <taxon>Rhabditina</taxon>
        <taxon>Rhabditomorpha</taxon>
        <taxon>Strongyloidea</taxon>
        <taxon>Heligmosomidae</taxon>
        <taxon>Heligmosomoides</taxon>
    </lineage>
</organism>
<dbReference type="WBParaSite" id="HPBE_0002367101-mRNA-1">
    <property type="protein sequence ID" value="HPBE_0002367101-mRNA-1"/>
    <property type="gene ID" value="HPBE_0002367101"/>
</dbReference>
<evidence type="ECO:0000313" key="3">
    <source>
        <dbReference type="WBParaSite" id="HPBE_0002367101-mRNA-1"/>
    </source>
</evidence>
<feature type="region of interest" description="Disordered" evidence="1">
    <location>
        <begin position="119"/>
        <end position="139"/>
    </location>
</feature>
<keyword evidence="2" id="KW-1185">Reference proteome</keyword>
<dbReference type="Proteomes" id="UP000050761">
    <property type="component" value="Unassembled WGS sequence"/>
</dbReference>
<evidence type="ECO:0000256" key="1">
    <source>
        <dbReference type="SAM" id="MobiDB-lite"/>
    </source>
</evidence>
<reference evidence="3" key="1">
    <citation type="submission" date="2019-09" db="UniProtKB">
        <authorList>
            <consortium name="WormBaseParasite"/>
        </authorList>
    </citation>
    <scope>IDENTIFICATION</scope>
</reference>
<accession>A0A183GLV1</accession>
<name>A0A183GLV1_HELPZ</name>
<feature type="region of interest" description="Disordered" evidence="1">
    <location>
        <begin position="166"/>
        <end position="185"/>
    </location>
</feature>